<reference evidence="1 2" key="1">
    <citation type="submission" date="2018-05" db="EMBL/GenBank/DDBJ databases">
        <title>Evolution of small genomes with special reference to Mycobacterium leprae.</title>
        <authorList>
            <person name="Mohanty P.S."/>
            <person name="Bansal A.K."/>
            <person name="Gupta U.D."/>
            <person name="Naaz F."/>
            <person name="Dwivedi V.D."/>
            <person name="Singh H."/>
            <person name="Gupta G."/>
            <person name="Sharma S."/>
            <person name="Arora M."/>
        </authorList>
    </citation>
    <scope>NUCLEOTIDE SEQUENCE [LARGE SCALE GENOMIC DNA]</scope>
    <source>
        <strain evidence="1 2">MRHRU-235-G</strain>
    </source>
</reference>
<accession>A0AAD0KTJ9</accession>
<sequence length="61" mass="6487">MAGCVASSDRLDGWRGWRSGLVPPVNRFRGDLTVRAPVRLPATGSVFDAVEDLVIGCRSSG</sequence>
<organism evidence="1 2">
    <name type="scientific">Mycobacterium leprae</name>
    <dbReference type="NCBI Taxonomy" id="1769"/>
    <lineage>
        <taxon>Bacteria</taxon>
        <taxon>Bacillati</taxon>
        <taxon>Actinomycetota</taxon>
        <taxon>Actinomycetes</taxon>
        <taxon>Mycobacteriales</taxon>
        <taxon>Mycobacteriaceae</taxon>
        <taxon>Mycobacterium</taxon>
    </lineage>
</organism>
<gene>
    <name evidence="1" type="ORF">DIJ64_00395</name>
</gene>
<evidence type="ECO:0000313" key="2">
    <source>
        <dbReference type="Proteomes" id="UP000249682"/>
    </source>
</evidence>
<proteinExistence type="predicted"/>
<dbReference type="AlphaFoldDB" id="A0AAD0KTJ9"/>
<dbReference type="Proteomes" id="UP000249682">
    <property type="component" value="Chromosome"/>
</dbReference>
<dbReference type="EMBL" id="CP029543">
    <property type="protein sequence ID" value="AWV47080.1"/>
    <property type="molecule type" value="Genomic_DNA"/>
</dbReference>
<name>A0AAD0KTJ9_MYCLR</name>
<evidence type="ECO:0000313" key="1">
    <source>
        <dbReference type="EMBL" id="AWV47080.1"/>
    </source>
</evidence>
<protein>
    <submittedName>
        <fullName evidence="1">Uncharacterized protein</fullName>
    </submittedName>
</protein>